<dbReference type="PANTHER" id="PTHR30346:SF28">
    <property type="entry name" value="HTH-TYPE TRANSCRIPTIONAL REGULATOR CYNR"/>
    <property type="match status" value="1"/>
</dbReference>
<comment type="similarity">
    <text evidence="1">Belongs to the LysR transcriptional regulatory family.</text>
</comment>
<organism evidence="6 7">
    <name type="scientific">Brevibacillus laterosporus LMG 15441</name>
    <dbReference type="NCBI Taxonomy" id="1042163"/>
    <lineage>
        <taxon>Bacteria</taxon>
        <taxon>Bacillati</taxon>
        <taxon>Bacillota</taxon>
        <taxon>Bacilli</taxon>
        <taxon>Bacillales</taxon>
        <taxon>Paenibacillaceae</taxon>
        <taxon>Brevibacillus</taxon>
    </lineage>
</organism>
<dbReference type="Gene3D" id="3.40.190.290">
    <property type="match status" value="1"/>
</dbReference>
<dbReference type="InterPro" id="IPR000847">
    <property type="entry name" value="LysR_HTH_N"/>
</dbReference>
<accession>A0A075R4C8</accession>
<dbReference type="AlphaFoldDB" id="A0A075R4C8"/>
<dbReference type="SUPFAM" id="SSF46785">
    <property type="entry name" value="Winged helix' DNA-binding domain"/>
    <property type="match status" value="1"/>
</dbReference>
<dbReference type="GO" id="GO:0003700">
    <property type="term" value="F:DNA-binding transcription factor activity"/>
    <property type="evidence" value="ECO:0007669"/>
    <property type="project" value="InterPro"/>
</dbReference>
<sequence>MELRQIRYVLMVAQEKSFSRAAEKLHLAQPSLSQQIAKLEREWGVLLFQRLPQRVELTDAGHRFLQLATQLIVKADALEREMVQFAEGNAGRIVVGSLPITGAFVLPEAFSAFTKRYPRIEVTLIEDTSSNLEQMLVNGKLDMSLLTMPIQHPAIVTTQVLQEEIYLSLPPQHPFAEEPVVELKALADEPFILLKEGQGFRTISLTLCEQAGFMPKVVFESSNIQTVQALVASGMGVSFAPHMITGSMNGNVCPAYVHLLTRPNRTLVVASHKDKHLSAPMLALREEIALAGKQYSLNLV</sequence>
<evidence type="ECO:0000313" key="7">
    <source>
        <dbReference type="Proteomes" id="UP000005850"/>
    </source>
</evidence>
<keyword evidence="3" id="KW-0238">DNA-binding</keyword>
<evidence type="ECO:0000256" key="2">
    <source>
        <dbReference type="ARBA" id="ARBA00023015"/>
    </source>
</evidence>
<keyword evidence="4" id="KW-0804">Transcription</keyword>
<dbReference type="PROSITE" id="PS50931">
    <property type="entry name" value="HTH_LYSR"/>
    <property type="match status" value="1"/>
</dbReference>
<dbReference type="GO" id="GO:0003677">
    <property type="term" value="F:DNA binding"/>
    <property type="evidence" value="ECO:0007669"/>
    <property type="project" value="UniProtKB-KW"/>
</dbReference>
<dbReference type="SUPFAM" id="SSF53850">
    <property type="entry name" value="Periplasmic binding protein-like II"/>
    <property type="match status" value="1"/>
</dbReference>
<proteinExistence type="inferred from homology"/>
<evidence type="ECO:0000256" key="1">
    <source>
        <dbReference type="ARBA" id="ARBA00009437"/>
    </source>
</evidence>
<gene>
    <name evidence="6" type="primary">gltC_3</name>
    <name evidence="6" type="ORF">BRLA_c019950</name>
</gene>
<keyword evidence="7" id="KW-1185">Reference proteome</keyword>
<dbReference type="InterPro" id="IPR036390">
    <property type="entry name" value="WH_DNA-bd_sf"/>
</dbReference>
<evidence type="ECO:0000256" key="4">
    <source>
        <dbReference type="ARBA" id="ARBA00023163"/>
    </source>
</evidence>
<dbReference type="InterPro" id="IPR036388">
    <property type="entry name" value="WH-like_DNA-bd_sf"/>
</dbReference>
<dbReference type="eggNOG" id="COG0583">
    <property type="taxonomic scope" value="Bacteria"/>
</dbReference>
<dbReference type="STRING" id="1042163.BRLA_c019950"/>
<evidence type="ECO:0000256" key="3">
    <source>
        <dbReference type="ARBA" id="ARBA00023125"/>
    </source>
</evidence>
<dbReference type="Proteomes" id="UP000005850">
    <property type="component" value="Chromosome"/>
</dbReference>
<dbReference type="CDD" id="cd05466">
    <property type="entry name" value="PBP2_LTTR_substrate"/>
    <property type="match status" value="1"/>
</dbReference>
<evidence type="ECO:0000259" key="5">
    <source>
        <dbReference type="PROSITE" id="PS50931"/>
    </source>
</evidence>
<protein>
    <submittedName>
        <fullName evidence="6">HTH-type transcriptional regulator GltC</fullName>
    </submittedName>
</protein>
<dbReference type="Pfam" id="PF00126">
    <property type="entry name" value="HTH_1"/>
    <property type="match status" value="1"/>
</dbReference>
<dbReference type="PANTHER" id="PTHR30346">
    <property type="entry name" value="TRANSCRIPTIONAL DUAL REGULATOR HCAR-RELATED"/>
    <property type="match status" value="1"/>
</dbReference>
<evidence type="ECO:0000313" key="6">
    <source>
        <dbReference type="EMBL" id="AIG26316.1"/>
    </source>
</evidence>
<dbReference type="InterPro" id="IPR005119">
    <property type="entry name" value="LysR_subst-bd"/>
</dbReference>
<dbReference type="KEGG" id="blr:BRLA_c019950"/>
<dbReference type="Pfam" id="PF03466">
    <property type="entry name" value="LysR_substrate"/>
    <property type="match status" value="1"/>
</dbReference>
<dbReference type="Gene3D" id="1.10.10.10">
    <property type="entry name" value="Winged helix-like DNA-binding domain superfamily/Winged helix DNA-binding domain"/>
    <property type="match status" value="1"/>
</dbReference>
<keyword evidence="2" id="KW-0805">Transcription regulation</keyword>
<feature type="domain" description="HTH lysR-type" evidence="5">
    <location>
        <begin position="1"/>
        <end position="58"/>
    </location>
</feature>
<name>A0A075R4C8_BRELA</name>
<dbReference type="HOGENOM" id="CLU_039613_6_4_9"/>
<reference evidence="6 7" key="1">
    <citation type="journal article" date="2011" name="J. Bacteriol.">
        <title>Genome sequence of Brevibacillus laterosporus LMG 15441, a pathogen of invertebrates.</title>
        <authorList>
            <person name="Djukic M."/>
            <person name="Poehlein A."/>
            <person name="Thurmer A."/>
            <person name="Daniel R."/>
        </authorList>
    </citation>
    <scope>NUCLEOTIDE SEQUENCE [LARGE SCALE GENOMIC DNA]</scope>
    <source>
        <strain evidence="6 7">LMG 15441</strain>
    </source>
</reference>
<dbReference type="PRINTS" id="PR00039">
    <property type="entry name" value="HTHLYSR"/>
</dbReference>
<dbReference type="EMBL" id="CP007806">
    <property type="protein sequence ID" value="AIG26316.1"/>
    <property type="molecule type" value="Genomic_DNA"/>
</dbReference>
<dbReference type="RefSeq" id="WP_003338644.1">
    <property type="nucleotide sequence ID" value="NZ_CP007806.1"/>
</dbReference>
<dbReference type="GO" id="GO:0032993">
    <property type="term" value="C:protein-DNA complex"/>
    <property type="evidence" value="ECO:0007669"/>
    <property type="project" value="TreeGrafter"/>
</dbReference>
<dbReference type="FunFam" id="1.10.10.10:FF:000001">
    <property type="entry name" value="LysR family transcriptional regulator"/>
    <property type="match status" value="1"/>
</dbReference>